<keyword evidence="1" id="KW-0472">Membrane</keyword>
<dbReference type="Pfam" id="PF10318">
    <property type="entry name" value="7TM_GPCR_Srh"/>
    <property type="match status" value="1"/>
</dbReference>
<dbReference type="OrthoDB" id="5877222at2759"/>
<dbReference type="PANTHER" id="PTHR22941:SF26">
    <property type="entry name" value="SERPENTINE RECEPTOR, CLASS H"/>
    <property type="match status" value="1"/>
</dbReference>
<protein>
    <submittedName>
        <fullName evidence="4">G protein-coupled receptor</fullName>
    </submittedName>
</protein>
<keyword evidence="1" id="KW-1133">Transmembrane helix</keyword>
<evidence type="ECO:0000256" key="1">
    <source>
        <dbReference type="SAM" id="Phobius"/>
    </source>
</evidence>
<accession>A0A7I4Y7U8</accession>
<dbReference type="InterPro" id="IPR019422">
    <property type="entry name" value="7TM_GPCR_serpentine_rcpt_Srh"/>
</dbReference>
<name>A0A7I4Y7U8_HAECO</name>
<sequence length="233" mass="26237">HIYKSTAIFLIYFTPILVNSTDMLPDQTEARMWAEKEFTCARSAFSVPNLQIFIPSELRRIVFTIVFVCCMAFIISVGSVIASYKFLRDNSSMSQKTKQMQKRFLRSLIIQVSIPLVSMLLPIASLMFMLGTMNGTGRGIGNFIMAVFGSHGSLAAIMLILCNAPYRKFVTSPITHHCKDAMIATTQGQNREMGQTTKIDRCIFDGTDRNVHRQAHIKAFLRNLSDSICHQPI</sequence>
<dbReference type="AlphaFoldDB" id="A0A7I4Y7U8"/>
<keyword evidence="1" id="KW-0812">Transmembrane</keyword>
<dbReference type="WBParaSite" id="HCON_00063740-00001">
    <property type="protein sequence ID" value="HCON_00063740-00001"/>
    <property type="gene ID" value="HCON_00063740"/>
</dbReference>
<feature type="transmembrane region" description="Helical" evidence="1">
    <location>
        <begin position="108"/>
        <end position="131"/>
    </location>
</feature>
<dbReference type="InterPro" id="IPR053220">
    <property type="entry name" value="Nematode_rcpt-like_serp_H"/>
</dbReference>
<feature type="transmembrane region" description="Helical" evidence="1">
    <location>
        <begin position="61"/>
        <end position="87"/>
    </location>
</feature>
<feature type="transmembrane region" description="Helical" evidence="1">
    <location>
        <begin position="143"/>
        <end position="162"/>
    </location>
</feature>
<keyword evidence="2" id="KW-0732">Signal</keyword>
<keyword evidence="3" id="KW-1185">Reference proteome</keyword>
<dbReference type="Proteomes" id="UP000025227">
    <property type="component" value="Unplaced"/>
</dbReference>
<reference evidence="4" key="1">
    <citation type="submission" date="2020-12" db="UniProtKB">
        <authorList>
            <consortium name="WormBaseParasite"/>
        </authorList>
    </citation>
    <scope>IDENTIFICATION</scope>
    <source>
        <strain evidence="4">MHco3</strain>
    </source>
</reference>
<dbReference type="PANTHER" id="PTHR22941">
    <property type="entry name" value="SERPENTINE RECEPTOR"/>
    <property type="match status" value="1"/>
</dbReference>
<feature type="signal peptide" evidence="2">
    <location>
        <begin position="1"/>
        <end position="20"/>
    </location>
</feature>
<evidence type="ECO:0000313" key="4">
    <source>
        <dbReference type="WBParaSite" id="HCON_00063740-00001"/>
    </source>
</evidence>
<organism evidence="3 4">
    <name type="scientific">Haemonchus contortus</name>
    <name type="common">Barber pole worm</name>
    <dbReference type="NCBI Taxonomy" id="6289"/>
    <lineage>
        <taxon>Eukaryota</taxon>
        <taxon>Metazoa</taxon>
        <taxon>Ecdysozoa</taxon>
        <taxon>Nematoda</taxon>
        <taxon>Chromadorea</taxon>
        <taxon>Rhabditida</taxon>
        <taxon>Rhabditina</taxon>
        <taxon>Rhabditomorpha</taxon>
        <taxon>Strongyloidea</taxon>
        <taxon>Trichostrongylidae</taxon>
        <taxon>Haemonchus</taxon>
    </lineage>
</organism>
<feature type="chain" id="PRO_5035470716" evidence="2">
    <location>
        <begin position="21"/>
        <end position="233"/>
    </location>
</feature>
<proteinExistence type="predicted"/>
<evidence type="ECO:0000313" key="3">
    <source>
        <dbReference type="Proteomes" id="UP000025227"/>
    </source>
</evidence>
<evidence type="ECO:0000256" key="2">
    <source>
        <dbReference type="SAM" id="SignalP"/>
    </source>
</evidence>